<accession>A0ABQ4CMF8</accession>
<keyword evidence="9" id="KW-0594">Phospholipid biosynthesis</keyword>
<evidence type="ECO:0000256" key="12">
    <source>
        <dbReference type="SAM" id="Phobius"/>
    </source>
</evidence>
<gene>
    <name evidence="13" type="ORF">Asi02nite_19880</name>
</gene>
<comment type="subcellular location">
    <subcellularLocation>
        <location evidence="1">Membrane</location>
        <topology evidence="1">Multi-pass membrane protein</topology>
    </subcellularLocation>
</comment>
<evidence type="ECO:0000313" key="13">
    <source>
        <dbReference type="EMBL" id="GIF72470.1"/>
    </source>
</evidence>
<dbReference type="Gene3D" id="1.20.120.1760">
    <property type="match status" value="1"/>
</dbReference>
<feature type="transmembrane region" description="Helical" evidence="12">
    <location>
        <begin position="161"/>
        <end position="183"/>
    </location>
</feature>
<evidence type="ECO:0000256" key="8">
    <source>
        <dbReference type="ARBA" id="ARBA00023136"/>
    </source>
</evidence>
<evidence type="ECO:0000256" key="9">
    <source>
        <dbReference type="ARBA" id="ARBA00023209"/>
    </source>
</evidence>
<name>A0ABQ4CMF8_9ACTN</name>
<dbReference type="PANTHER" id="PTHR14269:SF62">
    <property type="entry name" value="CDP-DIACYLGLYCEROL--GLYCEROL-3-PHOSPHATE 3-PHOSPHATIDYLTRANSFERASE 1, CHLOROPLASTIC"/>
    <property type="match status" value="1"/>
</dbReference>
<comment type="similarity">
    <text evidence="2 11">Belongs to the CDP-alcohol phosphatidyltransferase class-I family.</text>
</comment>
<keyword evidence="4 11" id="KW-0808">Transferase</keyword>
<evidence type="ECO:0000313" key="14">
    <source>
        <dbReference type="Proteomes" id="UP000604117"/>
    </source>
</evidence>
<keyword evidence="3" id="KW-0444">Lipid biosynthesis</keyword>
<dbReference type="InterPro" id="IPR043130">
    <property type="entry name" value="CDP-OH_PTrfase_TM_dom"/>
</dbReference>
<evidence type="ECO:0000256" key="11">
    <source>
        <dbReference type="RuleBase" id="RU003750"/>
    </source>
</evidence>
<comment type="caution">
    <text evidence="13">The sequence shown here is derived from an EMBL/GenBank/DDBJ whole genome shotgun (WGS) entry which is preliminary data.</text>
</comment>
<reference evidence="13 14" key="1">
    <citation type="submission" date="2021-01" db="EMBL/GenBank/DDBJ databases">
        <title>Whole genome shotgun sequence of Asanoa siamensis NBRC 107932.</title>
        <authorList>
            <person name="Komaki H."/>
            <person name="Tamura T."/>
        </authorList>
    </citation>
    <scope>NUCLEOTIDE SEQUENCE [LARGE SCALE GENOMIC DNA]</scope>
    <source>
        <strain evidence="13 14">NBRC 107932</strain>
    </source>
</reference>
<dbReference type="InterPro" id="IPR000462">
    <property type="entry name" value="CDP-OH_P_trans"/>
</dbReference>
<dbReference type="InterPro" id="IPR050324">
    <property type="entry name" value="CDP-alcohol_PTase-I"/>
</dbReference>
<keyword evidence="10" id="KW-1208">Phospholipid metabolism</keyword>
<evidence type="ECO:0000256" key="5">
    <source>
        <dbReference type="ARBA" id="ARBA00022692"/>
    </source>
</evidence>
<evidence type="ECO:0000256" key="7">
    <source>
        <dbReference type="ARBA" id="ARBA00023098"/>
    </source>
</evidence>
<sequence length="202" mass="22005">MSRTPTVVSDRVLTLPNLISFLRLLGVPVFMWLMIGPQHDLAAVIVLTVGGSSDWVDGWVARRLGQVSRLGELLDPAADRLYILAVLVTFTYREIVPWEFTAALVARELMMLICLAVLRRNGYGPPQVHYLGKTATFILLVAFPVLLLGHAVPDIATGAAAVGWGLGWWGIVLYWIAGFLYVGQASRVIRAGRQAAAKGEPA</sequence>
<evidence type="ECO:0000256" key="4">
    <source>
        <dbReference type="ARBA" id="ARBA00022679"/>
    </source>
</evidence>
<evidence type="ECO:0000256" key="2">
    <source>
        <dbReference type="ARBA" id="ARBA00010441"/>
    </source>
</evidence>
<evidence type="ECO:0000256" key="10">
    <source>
        <dbReference type="ARBA" id="ARBA00023264"/>
    </source>
</evidence>
<feature type="transmembrane region" description="Helical" evidence="12">
    <location>
        <begin position="98"/>
        <end position="118"/>
    </location>
</feature>
<proteinExistence type="inferred from homology"/>
<dbReference type="PANTHER" id="PTHR14269">
    <property type="entry name" value="CDP-DIACYLGLYCEROL--GLYCEROL-3-PHOSPHATE 3-PHOSPHATIDYLTRANSFERASE-RELATED"/>
    <property type="match status" value="1"/>
</dbReference>
<keyword evidence="8 12" id="KW-0472">Membrane</keyword>
<evidence type="ECO:0000256" key="6">
    <source>
        <dbReference type="ARBA" id="ARBA00022989"/>
    </source>
</evidence>
<dbReference type="Pfam" id="PF01066">
    <property type="entry name" value="CDP-OH_P_transf"/>
    <property type="match status" value="1"/>
</dbReference>
<keyword evidence="14" id="KW-1185">Reference proteome</keyword>
<dbReference type="InterPro" id="IPR004570">
    <property type="entry name" value="Phosphatidylglycerol_P_synth"/>
</dbReference>
<evidence type="ECO:0000256" key="1">
    <source>
        <dbReference type="ARBA" id="ARBA00004141"/>
    </source>
</evidence>
<protein>
    <submittedName>
        <fullName evidence="13">CDP-diacylglycerol--glycerol-3-phosphate 3-phosphatidyltransferase</fullName>
    </submittedName>
</protein>
<keyword evidence="6 12" id="KW-1133">Transmembrane helix</keyword>
<feature type="transmembrane region" description="Helical" evidence="12">
    <location>
        <begin position="130"/>
        <end position="149"/>
    </location>
</feature>
<feature type="transmembrane region" description="Helical" evidence="12">
    <location>
        <begin position="12"/>
        <end position="35"/>
    </location>
</feature>
<dbReference type="PIRSF" id="PIRSF000847">
    <property type="entry name" value="Phos_ph_gly_syn"/>
    <property type="match status" value="1"/>
</dbReference>
<dbReference type="PROSITE" id="PS00379">
    <property type="entry name" value="CDP_ALCOHOL_P_TRANSF"/>
    <property type="match status" value="1"/>
</dbReference>
<organism evidence="13 14">
    <name type="scientific">Asanoa siamensis</name>
    <dbReference type="NCBI Taxonomy" id="926357"/>
    <lineage>
        <taxon>Bacteria</taxon>
        <taxon>Bacillati</taxon>
        <taxon>Actinomycetota</taxon>
        <taxon>Actinomycetes</taxon>
        <taxon>Micromonosporales</taxon>
        <taxon>Micromonosporaceae</taxon>
        <taxon>Asanoa</taxon>
    </lineage>
</organism>
<dbReference type="EMBL" id="BONE01000012">
    <property type="protein sequence ID" value="GIF72470.1"/>
    <property type="molecule type" value="Genomic_DNA"/>
</dbReference>
<keyword evidence="7" id="KW-0443">Lipid metabolism</keyword>
<keyword evidence="5 12" id="KW-0812">Transmembrane</keyword>
<dbReference type="Proteomes" id="UP000604117">
    <property type="component" value="Unassembled WGS sequence"/>
</dbReference>
<evidence type="ECO:0000256" key="3">
    <source>
        <dbReference type="ARBA" id="ARBA00022516"/>
    </source>
</evidence>
<dbReference type="InterPro" id="IPR048254">
    <property type="entry name" value="CDP_ALCOHOL_P_TRANSF_CS"/>
</dbReference>